<protein>
    <recommendedName>
        <fullName evidence="4">F-box domain-containing protein</fullName>
    </recommendedName>
</protein>
<feature type="region of interest" description="Disordered" evidence="1">
    <location>
        <begin position="1"/>
        <end position="24"/>
    </location>
</feature>
<dbReference type="EMBL" id="JACAZE010000016">
    <property type="protein sequence ID" value="KAF7296697.1"/>
    <property type="molecule type" value="Genomic_DNA"/>
</dbReference>
<reference evidence="2" key="1">
    <citation type="submission" date="2020-05" db="EMBL/GenBank/DDBJ databases">
        <title>Mycena genomes resolve the evolution of fungal bioluminescence.</title>
        <authorList>
            <person name="Tsai I.J."/>
        </authorList>
    </citation>
    <scope>NUCLEOTIDE SEQUENCE</scope>
    <source>
        <strain evidence="2">110903Hualien_Pintung</strain>
    </source>
</reference>
<accession>A0A8H6SE79</accession>
<gene>
    <name evidence="2" type="ORF">HMN09_01078800</name>
</gene>
<dbReference type="Proteomes" id="UP000613580">
    <property type="component" value="Unassembled WGS sequence"/>
</dbReference>
<organism evidence="2 3">
    <name type="scientific">Mycena chlorophos</name>
    <name type="common">Agaric fungus</name>
    <name type="synonym">Agaricus chlorophos</name>
    <dbReference type="NCBI Taxonomy" id="658473"/>
    <lineage>
        <taxon>Eukaryota</taxon>
        <taxon>Fungi</taxon>
        <taxon>Dikarya</taxon>
        <taxon>Basidiomycota</taxon>
        <taxon>Agaricomycotina</taxon>
        <taxon>Agaricomycetes</taxon>
        <taxon>Agaricomycetidae</taxon>
        <taxon>Agaricales</taxon>
        <taxon>Marasmiineae</taxon>
        <taxon>Mycenaceae</taxon>
        <taxon>Mycena</taxon>
    </lineage>
</organism>
<evidence type="ECO:0000313" key="2">
    <source>
        <dbReference type="EMBL" id="KAF7296697.1"/>
    </source>
</evidence>
<dbReference type="InterPro" id="IPR032675">
    <property type="entry name" value="LRR_dom_sf"/>
</dbReference>
<dbReference type="SUPFAM" id="SSF52047">
    <property type="entry name" value="RNI-like"/>
    <property type="match status" value="1"/>
</dbReference>
<dbReference type="OrthoDB" id="3365698at2759"/>
<evidence type="ECO:0000256" key="1">
    <source>
        <dbReference type="SAM" id="MobiDB-lite"/>
    </source>
</evidence>
<comment type="caution">
    <text evidence="2">The sequence shown here is derived from an EMBL/GenBank/DDBJ whole genome shotgun (WGS) entry which is preliminary data.</text>
</comment>
<evidence type="ECO:0008006" key="4">
    <source>
        <dbReference type="Google" id="ProtNLM"/>
    </source>
</evidence>
<evidence type="ECO:0000313" key="3">
    <source>
        <dbReference type="Proteomes" id="UP000613580"/>
    </source>
</evidence>
<dbReference type="Gene3D" id="3.80.10.10">
    <property type="entry name" value="Ribonuclease Inhibitor"/>
    <property type="match status" value="1"/>
</dbReference>
<name>A0A8H6SE79_MYCCL</name>
<proteinExistence type="predicted"/>
<sequence>MRRSNASSPKPPPQMSAQTSKNLLPEPHGINSLAPELLLQIFMLVRPLLVSSRVPASIPIVRAKDGHGRRVLSSPWSLTHVCRHWRSLATAYPALWASFVISESIPRTHLTLLYRQLKRSGAWPLDVLLLFSKPWDEDSKSYIFLDRIRRETRRWKKLRLVVSCEEEVDHANDVLAQLTSLPMLEELVVDSQYYRLAPTEIFSRGSPRLRRVETNSAVALPWSQLVVYKDRECGQALADLRNASALQEADLGFDRFKQQVGDDAAIELSQVRRLVAPYGHVLPFLATPRLEELCLFWLWDFEVTLPFIVRSGCTLTSLQLIRCRADGPLIVDFLRHLPALTELALDFRADGHFVHIAHNLRTMEFVIAALCVVADPEDPIICPKLVSFSLSDVHDHLKPPERRDTLVEMVRSRTLNAIGVKDGRCAALKRVNVYGKRVRLAGAAYRMEKLGMRVENLTGKGAALAVWGWRG</sequence>
<keyword evidence="3" id="KW-1185">Reference proteome</keyword>
<dbReference type="AlphaFoldDB" id="A0A8H6SE79"/>